<dbReference type="NCBIfam" id="TIGR02001">
    <property type="entry name" value="gcw_chp"/>
    <property type="match status" value="1"/>
</dbReference>
<feature type="chain" id="PRO_5011782957" description="Lipoprotein" evidence="1">
    <location>
        <begin position="30"/>
        <end position="247"/>
    </location>
</feature>
<evidence type="ECO:0000313" key="3">
    <source>
        <dbReference type="Proteomes" id="UP000199371"/>
    </source>
</evidence>
<feature type="signal peptide" evidence="1">
    <location>
        <begin position="1"/>
        <end position="29"/>
    </location>
</feature>
<evidence type="ECO:0000313" key="2">
    <source>
        <dbReference type="EMBL" id="SEH71299.1"/>
    </source>
</evidence>
<dbReference type="RefSeq" id="WP_092790767.1">
    <property type="nucleotide sequence ID" value="NZ_FNXF01000003.1"/>
</dbReference>
<protein>
    <recommendedName>
        <fullName evidence="4">Lipoprotein</fullName>
    </recommendedName>
</protein>
<reference evidence="3" key="1">
    <citation type="submission" date="2016-10" db="EMBL/GenBank/DDBJ databases">
        <authorList>
            <person name="Varghese N."/>
            <person name="Submissions S."/>
        </authorList>
    </citation>
    <scope>NUCLEOTIDE SEQUENCE [LARGE SCALE GENOMIC DNA]</scope>
    <source>
        <strain evidence="3">DSM 17616</strain>
    </source>
</reference>
<dbReference type="Proteomes" id="UP000199371">
    <property type="component" value="Unassembled WGS sequence"/>
</dbReference>
<dbReference type="InterPro" id="IPR010239">
    <property type="entry name" value="CHP02001"/>
</dbReference>
<keyword evidence="1" id="KW-0732">Signal</keyword>
<evidence type="ECO:0000256" key="1">
    <source>
        <dbReference type="SAM" id="SignalP"/>
    </source>
</evidence>
<dbReference type="EMBL" id="FNXF01000003">
    <property type="protein sequence ID" value="SEH71299.1"/>
    <property type="molecule type" value="Genomic_DNA"/>
</dbReference>
<dbReference type="OrthoDB" id="9793561at2"/>
<dbReference type="Pfam" id="PF09694">
    <property type="entry name" value="Gcw_chp"/>
    <property type="match status" value="1"/>
</dbReference>
<evidence type="ECO:0008006" key="4">
    <source>
        <dbReference type="Google" id="ProtNLM"/>
    </source>
</evidence>
<name>A0A1H6K7A0_9GAMM</name>
<dbReference type="AlphaFoldDB" id="A0A1H6K7A0"/>
<sequence>MRLVLSVLSGTVLSVAAAAVFALPSAATAAQISSSGEVRFTSDYLYRGISQTDEGPALQGSLTLSHDAGWYVSAWGSNIRFGDGSMELDISLGRSWSLNDDWALDVGLMQYRYPKGDNDATEFNFYEGYAKLSYQDWQLGLAVTDDYFGAGVGKFWYLSAGWQQSLTEQLQLNWHIGYNKFADAAEFQTFLGAEVHDGSGYTDWILTLATQQWGVDWSLGYAGTSINSAACSALCDNRWVFSLGKSF</sequence>
<accession>A0A1H6K7A0</accession>
<proteinExistence type="predicted"/>
<dbReference type="STRING" id="173990.SAMN05660691_00942"/>
<keyword evidence="3" id="KW-1185">Reference proteome</keyword>
<organism evidence="2 3">
    <name type="scientific">Rheinheimera pacifica</name>
    <dbReference type="NCBI Taxonomy" id="173990"/>
    <lineage>
        <taxon>Bacteria</taxon>
        <taxon>Pseudomonadati</taxon>
        <taxon>Pseudomonadota</taxon>
        <taxon>Gammaproteobacteria</taxon>
        <taxon>Chromatiales</taxon>
        <taxon>Chromatiaceae</taxon>
        <taxon>Rheinheimera</taxon>
    </lineage>
</organism>
<gene>
    <name evidence="2" type="ORF">SAMN05660691_00942</name>
</gene>